<evidence type="ECO:0000313" key="3">
    <source>
        <dbReference type="Proteomes" id="UP001162156"/>
    </source>
</evidence>
<name>A0AAV8WSI1_9CUCU</name>
<protein>
    <submittedName>
        <fullName evidence="2">Uncharacterized protein</fullName>
    </submittedName>
</protein>
<feature type="coiled-coil region" evidence="1">
    <location>
        <begin position="4"/>
        <end position="56"/>
    </location>
</feature>
<accession>A0AAV8WSI1</accession>
<organism evidence="2 3">
    <name type="scientific">Rhamnusium bicolor</name>
    <dbReference type="NCBI Taxonomy" id="1586634"/>
    <lineage>
        <taxon>Eukaryota</taxon>
        <taxon>Metazoa</taxon>
        <taxon>Ecdysozoa</taxon>
        <taxon>Arthropoda</taxon>
        <taxon>Hexapoda</taxon>
        <taxon>Insecta</taxon>
        <taxon>Pterygota</taxon>
        <taxon>Neoptera</taxon>
        <taxon>Endopterygota</taxon>
        <taxon>Coleoptera</taxon>
        <taxon>Polyphaga</taxon>
        <taxon>Cucujiformia</taxon>
        <taxon>Chrysomeloidea</taxon>
        <taxon>Cerambycidae</taxon>
        <taxon>Lepturinae</taxon>
        <taxon>Rhagiini</taxon>
        <taxon>Rhamnusium</taxon>
    </lineage>
</organism>
<keyword evidence="3" id="KW-1185">Reference proteome</keyword>
<evidence type="ECO:0000256" key="1">
    <source>
        <dbReference type="SAM" id="Coils"/>
    </source>
</evidence>
<comment type="caution">
    <text evidence="2">The sequence shown here is derived from an EMBL/GenBank/DDBJ whole genome shotgun (WGS) entry which is preliminary data.</text>
</comment>
<dbReference type="EMBL" id="JANEYF010004975">
    <property type="protein sequence ID" value="KAJ8929528.1"/>
    <property type="molecule type" value="Genomic_DNA"/>
</dbReference>
<dbReference type="AlphaFoldDB" id="A0AAV8WSI1"/>
<evidence type="ECO:0000313" key="2">
    <source>
        <dbReference type="EMBL" id="KAJ8929528.1"/>
    </source>
</evidence>
<dbReference type="Proteomes" id="UP001162156">
    <property type="component" value="Unassembled WGS sequence"/>
</dbReference>
<keyword evidence="1" id="KW-0175">Coiled coil</keyword>
<gene>
    <name evidence="2" type="ORF">NQ314_017786</name>
</gene>
<reference evidence="2" key="1">
    <citation type="journal article" date="2023" name="Insect Mol. Biol.">
        <title>Genome sequencing provides insights into the evolution of gene families encoding plant cell wall-degrading enzymes in longhorned beetles.</title>
        <authorList>
            <person name="Shin N.R."/>
            <person name="Okamura Y."/>
            <person name="Kirsch R."/>
            <person name="Pauchet Y."/>
        </authorList>
    </citation>
    <scope>NUCLEOTIDE SEQUENCE</scope>
    <source>
        <strain evidence="2">RBIC_L_NR</strain>
    </source>
</reference>
<sequence>MTQINKLKTKLDSTRKQLEDLDISSTYFDNIKNYNSENKNKNLQAIQEKIEGLRNRIYYAKQAADTVRKYKESL</sequence>
<proteinExistence type="predicted"/>